<comment type="caution">
    <text evidence="2">The sequence shown here is derived from an EMBL/GenBank/DDBJ whole genome shotgun (WGS) entry which is preliminary data.</text>
</comment>
<organism evidence="2 3">
    <name type="scientific">Pleurostoma richardsiae</name>
    <dbReference type="NCBI Taxonomy" id="41990"/>
    <lineage>
        <taxon>Eukaryota</taxon>
        <taxon>Fungi</taxon>
        <taxon>Dikarya</taxon>
        <taxon>Ascomycota</taxon>
        <taxon>Pezizomycotina</taxon>
        <taxon>Sordariomycetes</taxon>
        <taxon>Sordariomycetidae</taxon>
        <taxon>Calosphaeriales</taxon>
        <taxon>Pleurostomataceae</taxon>
        <taxon>Pleurostoma</taxon>
    </lineage>
</organism>
<reference evidence="2" key="1">
    <citation type="submission" date="2022-07" db="EMBL/GenBank/DDBJ databases">
        <title>Fungi with potential for degradation of polypropylene.</title>
        <authorList>
            <person name="Gostincar C."/>
        </authorList>
    </citation>
    <scope>NUCLEOTIDE SEQUENCE</scope>
    <source>
        <strain evidence="2">EXF-13308</strain>
    </source>
</reference>
<proteinExistence type="predicted"/>
<accession>A0AA38RLP3</accession>
<feature type="region of interest" description="Disordered" evidence="1">
    <location>
        <begin position="30"/>
        <end position="55"/>
    </location>
</feature>
<keyword evidence="3" id="KW-1185">Reference proteome</keyword>
<sequence>MSDSGARDEELRNLAERALSIKPLFPDPGLSHEVAASTSRSHGQAGAGGPSASTGEQRYDCYSLRNFSVFRLTNPENGHCEPVGPEEHDFALAAIAANLSISILRTQRGIDALVSVGMAALGEAEVTQSLREATSMFLHKCRKGFPLLQIATMGDVFARTRRVPWSGGSRAYLPRDAAIIQINKEFLDTNETMRDRSQTLFDKYSEVAREALVHLGVAIARELVHVYIGYLNAGTGRAYTPPTVGNVPLGLSKEHLLWSEDGDPESRGGNAGRLWEWIALDTGLVCWDEWVLCDEDTGSEERWCGIFLVKADGKQRRITHTLCLKILADQETFDLGLLESDAEKPGPEPCWNWRDERWDEANEATVLPEDCEDPATISNLGALAPKYNLSGQRIYSMPFAGSLEGLGA</sequence>
<evidence type="ECO:0000313" key="2">
    <source>
        <dbReference type="EMBL" id="KAJ9144056.1"/>
    </source>
</evidence>
<name>A0AA38RLP3_9PEZI</name>
<protein>
    <submittedName>
        <fullName evidence="2">Uncharacterized protein</fullName>
    </submittedName>
</protein>
<evidence type="ECO:0000256" key="1">
    <source>
        <dbReference type="SAM" id="MobiDB-lite"/>
    </source>
</evidence>
<evidence type="ECO:0000313" key="3">
    <source>
        <dbReference type="Proteomes" id="UP001174694"/>
    </source>
</evidence>
<dbReference type="Proteomes" id="UP001174694">
    <property type="component" value="Unassembled WGS sequence"/>
</dbReference>
<dbReference type="AlphaFoldDB" id="A0AA38RLP3"/>
<gene>
    <name evidence="2" type="ORF">NKR23_g6066</name>
</gene>
<dbReference type="EMBL" id="JANBVO010000017">
    <property type="protein sequence ID" value="KAJ9144056.1"/>
    <property type="molecule type" value="Genomic_DNA"/>
</dbReference>